<dbReference type="Proteomes" id="UP000441455">
    <property type="component" value="Unassembled WGS sequence"/>
</dbReference>
<dbReference type="OrthoDB" id="5845122at2"/>
<evidence type="ECO:0000256" key="10">
    <source>
        <dbReference type="ARBA" id="ARBA00023237"/>
    </source>
</evidence>
<dbReference type="PROSITE" id="PS51272">
    <property type="entry name" value="SLH"/>
    <property type="match status" value="1"/>
</dbReference>
<evidence type="ECO:0000256" key="2">
    <source>
        <dbReference type="ARBA" id="ARBA00004442"/>
    </source>
</evidence>
<dbReference type="SUPFAM" id="SSF54523">
    <property type="entry name" value="Pili subunits"/>
    <property type="match status" value="1"/>
</dbReference>
<comment type="subcellular location">
    <subcellularLocation>
        <location evidence="2">Cell outer membrane</location>
    </subcellularLocation>
    <subcellularLocation>
        <location evidence="1">Cell surface</location>
    </subcellularLocation>
</comment>
<protein>
    <recommendedName>
        <fullName evidence="13">SLH domain-containing protein</fullName>
    </recommendedName>
</protein>
<evidence type="ECO:0000256" key="12">
    <source>
        <dbReference type="SAM" id="MobiDB-lite"/>
    </source>
</evidence>
<dbReference type="GO" id="GO:0009279">
    <property type="term" value="C:cell outer membrane"/>
    <property type="evidence" value="ECO:0007669"/>
    <property type="project" value="UniProtKB-SubCell"/>
</dbReference>
<sequence>MDAANTKLVDGEGAAHKLDTSTESGGSTAVGYNNKAEGDNSTAIGNTAKITNKPITYYADKDGNKTTSTDNAAWYKDSSGNPTQVPQVFRDADGNTTTVPQYVHTYTVKDPDTGVETTKTEITSDAAKADQKDGKPVYNYQKSDNLDKLYSVTLYQAASNSIAAGSSVTANGNNAVAVGYNSTADNSAVAVGDTAVASENAVSIGKNTNASVEGSIALGKDSKADRSGGITGWDPKTGTTSTQSGLAWKSTEGALSVGSGSVSRQITGVAAGSEDSDAVNLAQLKNAMTHYYSVKTTADTDAAGNNNYLNDGATGDNALAAGVSAVAKGNNATAVGTQTYASGEDASAYGYRAAAMGKDSVSIGSGTSAQQEGAVAIGGHAIGSNSIAIGSDYRSNRVSAAGSSSIAIGGYTNSDYNVAIGSGSSTSGPYAITVGGSATSDHAVSIGGVAGNSQATAVGSGSSATGQQSTAIGAYSAVSGSHAVTVGGTASGDNAVSVGGVASDNATAVGRGSTASGGQSTAVGFQSAAGGSNSTAVGLSAAASGSSATAAGYGTNAQGNYSTALGNMSSARGENSTAVGGASARGKNVTAIGKSSTVEGNGYYDDSVTDATAIGGAHVGGDANYSTAIGSNATTNQNYGVALGYNSNVSYASTGIGSGTKASNTGTAVGYNAQSSGYQSAAVGAGSNATGQNAVSLGGGGAWGNYSIALGSGAGTTAHGIALGQNSGAWGENAIAIGEGTNAWRANSIVLGKNSKSGADKNIEGYDPRTGMASVDDTSTWQSTDEAVSIGRAEERDGDGKITATAITRQLNNLAAGTLDTDAVNVAQLKAATQKVNVHDYSVWSPDTETDTNYTNEGAVAKNSMAAGVSAKATGDSAVAIGNGAQAEGKGATVIGKNAKATGQYATAFGGLETTDKKGNIVNIINTASGASSTAFGQGAQAKGAASLAFGHNTVAGADDGSGQQSVAFGEDTQALGGRSLAFGEKTIAKYNDSVAFGNDTRASSTGATAFGNRTRALAQYSTAWGNATVAADEESTAWGTDTIAGAKLDENGAVTNKYTEDDTNKTEQMDVHGNLAYTYTSAADNKVHTAGIKQMPIDSGSELHDYVVLAGKDGNTYVRDYQGSLWKVNVDANGNVTIDTSAGTNGKVYNGQKKTSSAKTTINGTEVAITPDNVLTKAHEGTNGYNIDGYKDATAFGYSTEASGDYATAFGNDTKAAAAGATAFGYKTLASGENSTAFGENSIAAGKNSLAALGATTTDAATNAAAIGSGAKATLADSVALGSGALANRASGSKGYDVLTGTASTNTSAAWVSNANALAIGNDTEGSLLTRQITGVAAGSLDTDAVNVAQLKGAGLSFTTNTKDASNTTDNYKGYKVVSRKLGDTISIKASDEAANHSYSTANLTTRIAENGDISILMDENPAFTSVTTSDVIFAGNPDLTDKDGKAAKADTNAAYGTKTLTDSQNITSAGNDTQATRLHYKDDQGHTYEVATMDDGQIYAGDIKTDGTLDNTGFARTMNQKTTINGGVTEKDKLTDNNIGVVSNGTDTLTVKLAKDLKDLNSVTTGKTVQNDSGIKITNNAGDETKNVIINGDQISFGGNQVNNMGSGSDGTADGKPTYNTDTNGANIGDVKNIAGSTTDAAKLTGDSNITVTYNDAAAGGKNTVKLNDSITLGSDDGKKVTIDGTKGTITVGDKVSFDGSTGKGSIGGVTIGSQTGVATTKKDGDKAKTEDGTFVTGLTNTTWNPDANGIVSGRAATEDQLKTVSDTVNAGWELDVNDGKQKDVTPTSRKVNFKQGQNIIISGSGDDVTVRTDDTVRFTTINVTGDKDASGSYTGGITIGKQSGGNSANPGPGYYITGLENTSWNSSQIQSGRAATEDQLKQVAEDIKHGTVDGDKYITGGNATYDESGKGSAALTGTNGLEGTISNLHDYYVTRGEVSNDGKTLIMTKNDGTTFNVSLDKVMQSDMRLVKNPASKDGKYTVDNNGDLTITVQDANGTEATKQTITLSGLASKEEVDKGLNFAANSGTAYNAKLGGKVTIKGSDLKTGHDYSEDNLTTEVDADGNITIKMDKDLTANTVTVSGKDGKDGQIGITGKDGADGTVTTIIKTIGKNGTDGKNGTPGVNGTDGITRIVYQDGEAGTTTHTVSTLDDGLKFGANMPVAGKTANPVGNKLNSTINIKGAGTKELDKYSGQNLLTSVEQDADGNTTIHVLMDKNISADSVVVGQEGKAGNDGKDGYIGINGKDGADGITTTIIRTEKGQPGADGKNGKPGVDGTDITRIVYTDKNGQNPQTVATLDDGLKFAGDDGQNDDTKVINKKLNKRLDIVGKAQGDLTDANIGVTKDDNGKLYIRLAKHVNLDDGTLQAGDATIGHFTNTELTTNKGNHPVDGSYTIGLSNKDWSVTAPDYVSGRAATEDQLAKVSEAITNATTAAGKRTVVTVNDKSDPATADPGTNTYGEYDKKNGNLMIAAERDSDGLMTYNIKLNDNLALGKDGADGQEGSIGLTGKDGLPGTDGKQRYSTTIIKTEKGQAGKDGKTGKENLSGTDITRIVYTDKDGQNAQTVATLDDGLKFVGNDGQEVTRKLNETLSIKGGLDKDAVAKASSKNLGVRKSGDGLEIVMTDTPDFTKVMVGGDNKITIGGQTNSDTKNPANGNYITGLNNTKWDKDHVTENRAATEGQLRDIVGSITNQNQGGGFALTSDEKGADKIVKQDLGKAIQIKGDTTYKADGTVEKAGNIKTSIDNGAIKVELNKDVDLTKDGSIKAGETTINKDGVKTNEVKVGDITITKDGINGGAKQITNIASGIDGKQYADAGDNNAASIGDVKQLAKNEAKASEAKSGKNITVKDDHTVNLNDDIILGNDPNKQVAIKGSNGQVVIGSGDSTMTLGKQSNTAGDSNPADGNYLNGLDNRKWDGEHIQNGRAATEDQLKTVSDKVNSGRKFQGDDGKDVTVDLGKTLNIKGGAADVSDAKNIGIVRGDDNTLNVRLAKDLTGLNSVTTGSTTINNSGLIVKTGDANRTITVQDGKVDMGGNQIHNVAPGTAPTDAVNVSQLQQTGRAINQLGNSVNKLGARVDRVGANSAALAALHPLDFDPDDKLDFAVGAGSYSGANAVALGAFYRPNEDVMFSLGGSTGGGENMVNIGATFKLGQHNHVSNSRVAMAKEIRGLKELVAKQEGEMQQLKTLMNQMAGRTVIKVDKDALFPDIPENHWAYDYVTKLARAGIVEGYEDGEFKGNRMMTRYEFAAVIYRAIMAGAGSNPALDQDGTLGKLVKEFDGELKYIRIDVIEKDRHGKPTIERVRTVEDSEKHHGK</sequence>
<dbReference type="InterPro" id="IPR008640">
    <property type="entry name" value="Adhesin_Head_dom"/>
</dbReference>
<reference evidence="14 15" key="1">
    <citation type="submission" date="2019-08" db="EMBL/GenBank/DDBJ databases">
        <title>In-depth cultivation of the pig gut microbiome towards novel bacterial diversity and tailored functional studies.</title>
        <authorList>
            <person name="Wylensek D."/>
            <person name="Hitch T.C.A."/>
            <person name="Clavel T."/>
        </authorList>
    </citation>
    <scope>NUCLEOTIDE SEQUENCE [LARGE SCALE GENOMIC DNA]</scope>
    <source>
        <strain evidence="14 15">WCA-389-WT-5B</strain>
    </source>
</reference>
<evidence type="ECO:0000256" key="8">
    <source>
        <dbReference type="ARBA" id="ARBA00022927"/>
    </source>
</evidence>
<feature type="region of interest" description="Disordered" evidence="12">
    <location>
        <begin position="1709"/>
        <end position="1732"/>
    </location>
</feature>
<dbReference type="SUPFAM" id="SSF101967">
    <property type="entry name" value="Adhesin YadA, collagen-binding domain"/>
    <property type="match status" value="8"/>
</dbReference>
<feature type="compositionally biased region" description="Basic and acidic residues" evidence="12">
    <location>
        <begin position="9"/>
        <end position="20"/>
    </location>
</feature>
<comment type="caution">
    <text evidence="14">The sequence shown here is derived from an EMBL/GenBank/DDBJ whole genome shotgun (WGS) entry which is preliminary data.</text>
</comment>
<evidence type="ECO:0000256" key="6">
    <source>
        <dbReference type="ARBA" id="ARBA00022692"/>
    </source>
</evidence>
<dbReference type="InterPro" id="IPR005594">
    <property type="entry name" value="YadA_C"/>
</dbReference>
<dbReference type="Gene3D" id="2.20.70.140">
    <property type="match status" value="2"/>
</dbReference>
<feature type="region of interest" description="Disordered" evidence="12">
    <location>
        <begin position="223"/>
        <end position="245"/>
    </location>
</feature>
<dbReference type="Gene3D" id="3.30.1300.30">
    <property type="entry name" value="GSPII I/J protein-like"/>
    <property type="match status" value="1"/>
</dbReference>
<dbReference type="GO" id="GO:0009986">
    <property type="term" value="C:cell surface"/>
    <property type="evidence" value="ECO:0007669"/>
    <property type="project" value="UniProtKB-SubCell"/>
</dbReference>
<dbReference type="InterPro" id="IPR011049">
    <property type="entry name" value="Serralysin-like_metalloprot_C"/>
</dbReference>
<keyword evidence="5" id="KW-1134">Transmembrane beta strand</keyword>
<dbReference type="CDD" id="cd12820">
    <property type="entry name" value="LbR_YadA-like"/>
    <property type="match status" value="5"/>
</dbReference>
<keyword evidence="8" id="KW-0653">Protein transport</keyword>
<dbReference type="Pfam" id="PF05658">
    <property type="entry name" value="YadA_head"/>
    <property type="match status" value="18"/>
</dbReference>
<dbReference type="EMBL" id="VULN01000001">
    <property type="protein sequence ID" value="MSS81126.1"/>
    <property type="molecule type" value="Genomic_DNA"/>
</dbReference>
<comment type="similarity">
    <text evidence="3">Belongs to the autotransporter-2 (AT-2) (TC 1.B.40) family.</text>
</comment>
<evidence type="ECO:0000256" key="5">
    <source>
        <dbReference type="ARBA" id="ARBA00022452"/>
    </source>
</evidence>
<dbReference type="GO" id="GO:0015031">
    <property type="term" value="P:protein transport"/>
    <property type="evidence" value="ECO:0007669"/>
    <property type="project" value="UniProtKB-KW"/>
</dbReference>
<feature type="domain" description="SLH" evidence="13">
    <location>
        <begin position="3203"/>
        <end position="3266"/>
    </location>
</feature>
<dbReference type="PANTHER" id="PTHR24637">
    <property type="entry name" value="COLLAGEN"/>
    <property type="match status" value="1"/>
</dbReference>
<keyword evidence="7" id="KW-0732">Signal</keyword>
<feature type="compositionally biased region" description="Polar residues" evidence="12">
    <location>
        <begin position="21"/>
        <end position="31"/>
    </location>
</feature>
<dbReference type="InterPro" id="IPR045584">
    <property type="entry name" value="Pilin-like"/>
</dbReference>
<keyword evidence="9" id="KW-0472">Membrane</keyword>
<feature type="coiled-coil region" evidence="11">
    <location>
        <begin position="3169"/>
        <end position="3196"/>
    </location>
</feature>
<evidence type="ECO:0000256" key="7">
    <source>
        <dbReference type="ARBA" id="ARBA00022729"/>
    </source>
</evidence>
<evidence type="ECO:0000256" key="4">
    <source>
        <dbReference type="ARBA" id="ARBA00022448"/>
    </source>
</evidence>
<dbReference type="InterPro" id="IPR008635">
    <property type="entry name" value="Coiled_stalk_dom"/>
</dbReference>
<feature type="region of interest" description="Disordered" evidence="12">
    <location>
        <begin position="508"/>
        <end position="527"/>
    </location>
</feature>
<accession>A0A6N7VYP1</accession>
<evidence type="ECO:0000259" key="13">
    <source>
        <dbReference type="PROSITE" id="PS51272"/>
    </source>
</evidence>
<dbReference type="Gene3D" id="2.150.10.10">
    <property type="entry name" value="Serralysin-like metalloprotease, C-terminal"/>
    <property type="match status" value="8"/>
</dbReference>
<evidence type="ECO:0000256" key="11">
    <source>
        <dbReference type="SAM" id="Coils"/>
    </source>
</evidence>
<feature type="compositionally biased region" description="Polar residues" evidence="12">
    <location>
        <begin position="513"/>
        <end position="527"/>
    </location>
</feature>
<proteinExistence type="inferred from homology"/>
<dbReference type="Pfam" id="PF03895">
    <property type="entry name" value="YadA_anchor"/>
    <property type="match status" value="1"/>
</dbReference>
<keyword evidence="10" id="KW-0998">Cell outer membrane</keyword>
<dbReference type="Pfam" id="PF05662">
    <property type="entry name" value="YadA_stalk"/>
    <property type="match status" value="4"/>
</dbReference>
<keyword evidence="11" id="KW-0175">Coiled coil</keyword>
<keyword evidence="6" id="KW-0812">Transmembrane</keyword>
<gene>
    <name evidence="14" type="ORF">FX155_00595</name>
</gene>
<dbReference type="Gene3D" id="6.10.250.2040">
    <property type="match status" value="1"/>
</dbReference>
<keyword evidence="4" id="KW-0813">Transport</keyword>
<name>A0A6N7VYP1_ACIFE</name>
<feature type="region of interest" description="Disordered" evidence="12">
    <location>
        <begin position="1"/>
        <end position="46"/>
    </location>
</feature>
<dbReference type="Pfam" id="PF00395">
    <property type="entry name" value="SLH"/>
    <property type="match status" value="1"/>
</dbReference>
<dbReference type="RefSeq" id="WP_154487321.1">
    <property type="nucleotide sequence ID" value="NZ_VULN01000001.1"/>
</dbReference>
<evidence type="ECO:0000256" key="3">
    <source>
        <dbReference type="ARBA" id="ARBA00005848"/>
    </source>
</evidence>
<feature type="region of interest" description="Disordered" evidence="12">
    <location>
        <begin position="761"/>
        <end position="782"/>
    </location>
</feature>
<dbReference type="InterPro" id="IPR001119">
    <property type="entry name" value="SLH_dom"/>
</dbReference>
<organism evidence="14 15">
    <name type="scientific">Acidaminococcus fermentans</name>
    <dbReference type="NCBI Taxonomy" id="905"/>
    <lineage>
        <taxon>Bacteria</taxon>
        <taxon>Bacillati</taxon>
        <taxon>Bacillota</taxon>
        <taxon>Negativicutes</taxon>
        <taxon>Acidaminococcales</taxon>
        <taxon>Acidaminococcaceae</taxon>
        <taxon>Acidaminococcus</taxon>
    </lineage>
</organism>
<evidence type="ECO:0000256" key="9">
    <source>
        <dbReference type="ARBA" id="ARBA00023136"/>
    </source>
</evidence>
<evidence type="ECO:0000313" key="14">
    <source>
        <dbReference type="EMBL" id="MSS81126.1"/>
    </source>
</evidence>
<feature type="compositionally biased region" description="Basic and acidic residues" evidence="12">
    <location>
        <begin position="1723"/>
        <end position="1732"/>
    </location>
</feature>
<evidence type="ECO:0000256" key="1">
    <source>
        <dbReference type="ARBA" id="ARBA00004241"/>
    </source>
</evidence>
<evidence type="ECO:0000313" key="15">
    <source>
        <dbReference type="Proteomes" id="UP000441455"/>
    </source>
</evidence>